<dbReference type="EMBL" id="DF968182">
    <property type="protein sequence ID" value="GAP43560.1"/>
    <property type="molecule type" value="Genomic_DNA"/>
</dbReference>
<evidence type="ECO:0000259" key="5">
    <source>
        <dbReference type="PROSITE" id="PS50093"/>
    </source>
</evidence>
<dbReference type="Pfam" id="PF00431">
    <property type="entry name" value="CUB"/>
    <property type="match status" value="1"/>
</dbReference>
<dbReference type="InterPro" id="IPR000859">
    <property type="entry name" value="CUB_dom"/>
</dbReference>
<keyword evidence="3" id="KW-0732">Signal</keyword>
<evidence type="ECO:0000256" key="1">
    <source>
        <dbReference type="ARBA" id="ARBA00022737"/>
    </source>
</evidence>
<feature type="signal peptide" evidence="3">
    <location>
        <begin position="1"/>
        <end position="20"/>
    </location>
</feature>
<dbReference type="STRING" id="1678841.TBC1_111716"/>
<keyword evidence="2" id="KW-1015">Disulfide bond</keyword>
<dbReference type="SMART" id="SM00042">
    <property type="entry name" value="CUB"/>
    <property type="match status" value="1"/>
</dbReference>
<dbReference type="SUPFAM" id="SSF49854">
    <property type="entry name" value="Spermadhesin, CUB domain"/>
    <property type="match status" value="1"/>
</dbReference>
<dbReference type="InterPro" id="IPR024361">
    <property type="entry name" value="BACON"/>
</dbReference>
<dbReference type="NCBIfam" id="TIGR04183">
    <property type="entry name" value="Por_Secre_tail"/>
    <property type="match status" value="1"/>
</dbReference>
<dbReference type="InterPro" id="IPR035986">
    <property type="entry name" value="PKD_dom_sf"/>
</dbReference>
<dbReference type="SUPFAM" id="SSF49265">
    <property type="entry name" value="Fibronectin type III"/>
    <property type="match status" value="1"/>
</dbReference>
<dbReference type="Gene3D" id="2.60.40.10">
    <property type="entry name" value="Immunoglobulins"/>
    <property type="match status" value="7"/>
</dbReference>
<dbReference type="PANTHER" id="PTHR24251:SF37">
    <property type="entry name" value="CUB DOMAIN-CONTAINING PROTEIN"/>
    <property type="match status" value="1"/>
</dbReference>
<dbReference type="OrthoDB" id="1041092at2"/>
<dbReference type="PROSITE" id="PS01180">
    <property type="entry name" value="CUB"/>
    <property type="match status" value="1"/>
</dbReference>
<dbReference type="PANTHER" id="PTHR24251">
    <property type="entry name" value="OVOCHYMASE-RELATED"/>
    <property type="match status" value="1"/>
</dbReference>
<dbReference type="PATRIC" id="fig|1678841.3.peg.1908"/>
<evidence type="ECO:0000259" key="4">
    <source>
        <dbReference type="PROSITE" id="PS01180"/>
    </source>
</evidence>
<evidence type="ECO:0000313" key="7">
    <source>
        <dbReference type="Proteomes" id="UP000053091"/>
    </source>
</evidence>
<evidence type="ECO:0000256" key="3">
    <source>
        <dbReference type="SAM" id="SignalP"/>
    </source>
</evidence>
<keyword evidence="7" id="KW-1185">Reference proteome</keyword>
<dbReference type="InterPro" id="IPR026444">
    <property type="entry name" value="Secre_tail"/>
</dbReference>
<evidence type="ECO:0000313" key="6">
    <source>
        <dbReference type="EMBL" id="GAP43560.1"/>
    </source>
</evidence>
<dbReference type="Pfam" id="PF13004">
    <property type="entry name" value="BACON"/>
    <property type="match status" value="1"/>
</dbReference>
<dbReference type="RefSeq" id="WP_062040860.1">
    <property type="nucleotide sequence ID" value="NZ_DF968182.1"/>
</dbReference>
<dbReference type="Gene3D" id="2.60.120.290">
    <property type="entry name" value="Spermadhesin, CUB domain"/>
    <property type="match status" value="1"/>
</dbReference>
<dbReference type="InterPro" id="IPR000601">
    <property type="entry name" value="PKD_dom"/>
</dbReference>
<feature type="domain" description="PKD" evidence="5">
    <location>
        <begin position="530"/>
        <end position="620"/>
    </location>
</feature>
<name>A0A0S7C3C6_9BACT</name>
<dbReference type="Pfam" id="PF18962">
    <property type="entry name" value="Por_Secre_tail"/>
    <property type="match status" value="1"/>
</dbReference>
<feature type="chain" id="PRO_5006633492" evidence="3">
    <location>
        <begin position="21"/>
        <end position="1367"/>
    </location>
</feature>
<protein>
    <submittedName>
        <fullName evidence="6">Protein containing Por secretion system C-terminal sorting domain</fullName>
    </submittedName>
</protein>
<dbReference type="SUPFAM" id="SSF49299">
    <property type="entry name" value="PKD domain"/>
    <property type="match status" value="2"/>
</dbReference>
<dbReference type="InterPro" id="IPR013783">
    <property type="entry name" value="Ig-like_fold"/>
</dbReference>
<dbReference type="InterPro" id="IPR035914">
    <property type="entry name" value="Sperma_CUB_dom_sf"/>
</dbReference>
<dbReference type="CDD" id="cd00146">
    <property type="entry name" value="PKD"/>
    <property type="match status" value="1"/>
</dbReference>
<dbReference type="CDD" id="cd00041">
    <property type="entry name" value="CUB"/>
    <property type="match status" value="1"/>
</dbReference>
<dbReference type="Pfam" id="PF18911">
    <property type="entry name" value="PKD_4"/>
    <property type="match status" value="1"/>
</dbReference>
<dbReference type="Pfam" id="PF19190">
    <property type="entry name" value="BACON_2"/>
    <property type="match status" value="3"/>
</dbReference>
<accession>A0A0S7C3C6</accession>
<dbReference type="InterPro" id="IPR022409">
    <property type="entry name" value="PKD/Chitinase_dom"/>
</dbReference>
<dbReference type="InterPro" id="IPR036116">
    <property type="entry name" value="FN3_sf"/>
</dbReference>
<dbReference type="CDD" id="cd14948">
    <property type="entry name" value="BACON"/>
    <property type="match status" value="4"/>
</dbReference>
<dbReference type="PROSITE" id="PS50093">
    <property type="entry name" value="PKD"/>
    <property type="match status" value="2"/>
</dbReference>
<feature type="domain" description="CUB" evidence="4">
    <location>
        <begin position="704"/>
        <end position="821"/>
    </location>
</feature>
<dbReference type="Proteomes" id="UP000053091">
    <property type="component" value="Unassembled WGS sequence"/>
</dbReference>
<proteinExistence type="predicted"/>
<dbReference type="SMART" id="SM00089">
    <property type="entry name" value="PKD"/>
    <property type="match status" value="2"/>
</dbReference>
<evidence type="ECO:0000256" key="2">
    <source>
        <dbReference type="ARBA" id="ARBA00023157"/>
    </source>
</evidence>
<feature type="domain" description="PKD" evidence="5">
    <location>
        <begin position="618"/>
        <end position="697"/>
    </location>
</feature>
<gene>
    <name evidence="6" type="ORF">TBC1_111716</name>
</gene>
<reference evidence="6" key="1">
    <citation type="journal article" date="2015" name="Genome Announc.">
        <title>Draft Genome Sequence of Bacteroidales Strain TBC1, a Novel Isolate from a Methanogenic Wastewater Treatment System.</title>
        <authorList>
            <person name="Tourlousse D.M."/>
            <person name="Matsuura N."/>
            <person name="Sun L."/>
            <person name="Toyonaga M."/>
            <person name="Kuroda K."/>
            <person name="Ohashi A."/>
            <person name="Cruz R."/>
            <person name="Yamaguchi T."/>
            <person name="Sekiguchi Y."/>
        </authorList>
    </citation>
    <scope>NUCLEOTIDE SEQUENCE [LARGE SCALE GENOMIC DNA]</scope>
    <source>
        <strain evidence="6">TBC1</strain>
    </source>
</reference>
<sequence>MKITYTLLLSLLFAAASVFAQDSIVKPAVVGHGTLIGVTPPLRDLPPLTQSEWDEMEAKAHEKLLNPKLRTRTYPYAETALPKGPDGVWQKTMGTNKAMQSDPIVNFQGQTSPYFPPDENGTAGPNHYMQTVNTTYAIYSKTGTLLAGPTNMNLLFGSVPGSNCNDGDPIILYDEMADRWMAAEFSLCGSPDRMLVAVSATNDPTGSWYQYSFNMGGMPDYEKFGIWPDGYYMGTNTSNNTDIYVFEREVMLNGGTNPKMVSFDNPWRPGSVDGFMMVPPVDNDGPAAPAGSPGIFIAHQDDAFGGSADQLWIYELDVDWTTTSNSTFTRVQQINVEPFDSNFGNNWNNIKQPGTSQELDAIPQVIMNVPQYRNFGSYQTIICCHTVDVDATDHAGIRWYELRRTSGDWTIRQQGTYAPDEHSRWMGSIMLNGSNELALGYSVSSSSVYPGIRYTGQTAEEYAQASGIMDVPEGIIWEGTASQTGANRWGDYSLLSVDPADDETFWYTNQYVSGGQRTRIASFNIGPLGPNASFIANNTLPCIDETVNFTDISTGGPVSWSWSFLPNTVTFVEGTSSNSQNPRVQFNALGSYSVTLSATNAGGSNAVTQTNYITVNEANAAFSATPQNIVVNNPVQFIDESTCDVTSWDWNFGEGAEPATATGPGPHQVIYVTTGTKTIALTVNGNNTMTRTDYINVIPDSFNMSNITINTCSGTFYDAGGPSQNYGNNLNQTMVFRSAIPGNQLRVEFTGFELESSANCANDYLSVHNGLTPFAPQLGKWCGSDTPGVITSDNGSGALTFVFRSNASGNYPGWMATISCFSPVTAPQTFTATALSDSEIGLEWQKNAENNDVLIAWSEAGIGQPVNGTTYTTGEALPGGGTVLYTGSLNEFTHSGLNALTTYNYKAFSMTPAMDYSPGLEASATTLNAPPTLAVSPVNIEVDENQGNASFTVTSNSLWSAVSDAEWCTVTPSGNGNGAIEAVYEANEMAAPRVAAITVTVAGLDPQTVTLTQTGAAPTLNASPLTFQVGAEAGSVQSSVTSNTTWTAVSNQPEWCTVTPAGSGNGTVDIQYTENSWAAVRTATITLTAEGTSPVELILMQDGAEAFLTVEPLALQVSADAGVAEVSIQANFEWIAGSDAGWCTAEPQTGNGTGTLTLNYQENAVIEARTAIITITGNSLEQTVTLTQEAAAPSLDVTPLIAEVSYEAGSFDFIITANVDWSAAADSAWLNVTGTGSGNGVLSAVYQANPNSGSRTSIITVNAAGLDPQQVSVIQDGTGLGIVENGSESIRIYPNPAKDEFIVEVNPADFPEFKVQLLNLTGTEILSKQCSGKEKYVIDISTVKSGSYMIRINSGEKMINHVMVIMK</sequence>
<keyword evidence="1" id="KW-0677">Repeat</keyword>
<organism evidence="6">
    <name type="scientific">Lentimicrobium saccharophilum</name>
    <dbReference type="NCBI Taxonomy" id="1678841"/>
    <lineage>
        <taxon>Bacteria</taxon>
        <taxon>Pseudomonadati</taxon>
        <taxon>Bacteroidota</taxon>
        <taxon>Bacteroidia</taxon>
        <taxon>Bacteroidales</taxon>
        <taxon>Lentimicrobiaceae</taxon>
        <taxon>Lentimicrobium</taxon>
    </lineage>
</organism>